<accession>A0ABT7FEN7</accession>
<name>A0ABT7FEN7_9RHOB</name>
<evidence type="ECO:0000313" key="2">
    <source>
        <dbReference type="EMBL" id="MDK3073585.1"/>
    </source>
</evidence>
<proteinExistence type="predicted"/>
<sequence length="63" mass="6431">MRGLYAGSAGNAKRQEEPGGGPDAKPAGQGRGGHPVRPPPGAGPAGIPAPRRRKTLVWRAILL</sequence>
<dbReference type="RefSeq" id="WP_284485526.1">
    <property type="nucleotide sequence ID" value="NZ_JASNJE010000011.1"/>
</dbReference>
<evidence type="ECO:0000313" key="3">
    <source>
        <dbReference type="Proteomes" id="UP001227126"/>
    </source>
</evidence>
<dbReference type="Proteomes" id="UP001227126">
    <property type="component" value="Unassembled WGS sequence"/>
</dbReference>
<protein>
    <submittedName>
        <fullName evidence="2">Uncharacterized protein</fullName>
    </submittedName>
</protein>
<keyword evidence="3" id="KW-1185">Reference proteome</keyword>
<dbReference type="EMBL" id="JASNJE010000011">
    <property type="protein sequence ID" value="MDK3073585.1"/>
    <property type="molecule type" value="Genomic_DNA"/>
</dbReference>
<reference evidence="2 3" key="1">
    <citation type="submission" date="2023-05" db="EMBL/GenBank/DDBJ databases">
        <title>Sedimentitalea sp. nov. JM2-8.</title>
        <authorList>
            <person name="Huang J."/>
        </authorList>
    </citation>
    <scope>NUCLEOTIDE SEQUENCE [LARGE SCALE GENOMIC DNA]</scope>
    <source>
        <strain evidence="2 3">JM2-8</strain>
    </source>
</reference>
<gene>
    <name evidence="2" type="ORF">QO034_10725</name>
</gene>
<evidence type="ECO:0000256" key="1">
    <source>
        <dbReference type="SAM" id="MobiDB-lite"/>
    </source>
</evidence>
<comment type="caution">
    <text evidence="2">The sequence shown here is derived from an EMBL/GenBank/DDBJ whole genome shotgun (WGS) entry which is preliminary data.</text>
</comment>
<feature type="region of interest" description="Disordered" evidence="1">
    <location>
        <begin position="1"/>
        <end position="54"/>
    </location>
</feature>
<organism evidence="2 3">
    <name type="scientific">Sedimentitalea xiamensis</name>
    <dbReference type="NCBI Taxonomy" id="3050037"/>
    <lineage>
        <taxon>Bacteria</taxon>
        <taxon>Pseudomonadati</taxon>
        <taxon>Pseudomonadota</taxon>
        <taxon>Alphaproteobacteria</taxon>
        <taxon>Rhodobacterales</taxon>
        <taxon>Paracoccaceae</taxon>
        <taxon>Sedimentitalea</taxon>
    </lineage>
</organism>